<dbReference type="Proteomes" id="UP000541955">
    <property type="component" value="Unassembled WGS sequence"/>
</dbReference>
<comment type="caution">
    <text evidence="2">The sequence shown here is derived from an EMBL/GenBank/DDBJ whole genome shotgun (WGS) entry which is preliminary data.</text>
</comment>
<organism evidence="2 3">
    <name type="scientific">Listeria booriae</name>
    <dbReference type="NCBI Taxonomy" id="1552123"/>
    <lineage>
        <taxon>Bacteria</taxon>
        <taxon>Bacillati</taxon>
        <taxon>Bacillota</taxon>
        <taxon>Bacilli</taxon>
        <taxon>Bacillales</taxon>
        <taxon>Listeriaceae</taxon>
        <taxon>Listeria</taxon>
    </lineage>
</organism>
<feature type="transmembrane region" description="Helical" evidence="1">
    <location>
        <begin position="239"/>
        <end position="257"/>
    </location>
</feature>
<reference evidence="2 3" key="1">
    <citation type="submission" date="2020-03" db="EMBL/GenBank/DDBJ databases">
        <title>Soil Listeria distribution.</title>
        <authorList>
            <person name="Liao J."/>
            <person name="Wiedmann M."/>
        </authorList>
    </citation>
    <scope>NUCLEOTIDE SEQUENCE [LARGE SCALE GENOMIC DNA]</scope>
    <source>
        <strain evidence="2 3">FSL L7-1387</strain>
    </source>
</reference>
<feature type="transmembrane region" description="Helical" evidence="1">
    <location>
        <begin position="193"/>
        <end position="209"/>
    </location>
</feature>
<dbReference type="EMBL" id="JAARRW010000002">
    <property type="protein sequence ID" value="MBC1561546.1"/>
    <property type="molecule type" value="Genomic_DNA"/>
</dbReference>
<feature type="transmembrane region" description="Helical" evidence="1">
    <location>
        <begin position="409"/>
        <end position="427"/>
    </location>
</feature>
<accession>A0A7X0XJ97</accession>
<dbReference type="AlphaFoldDB" id="A0A7X0XJ97"/>
<name>A0A7X0XJ97_9LIST</name>
<evidence type="ECO:0000313" key="3">
    <source>
        <dbReference type="Proteomes" id="UP000541955"/>
    </source>
</evidence>
<feature type="transmembrane region" description="Helical" evidence="1">
    <location>
        <begin position="12"/>
        <end position="29"/>
    </location>
</feature>
<feature type="transmembrane region" description="Helical" evidence="1">
    <location>
        <begin position="159"/>
        <end position="181"/>
    </location>
</feature>
<evidence type="ECO:0000256" key="1">
    <source>
        <dbReference type="SAM" id="Phobius"/>
    </source>
</evidence>
<feature type="transmembrane region" description="Helical" evidence="1">
    <location>
        <begin position="355"/>
        <end position="376"/>
    </location>
</feature>
<feature type="transmembrane region" description="Helical" evidence="1">
    <location>
        <begin position="41"/>
        <end position="60"/>
    </location>
</feature>
<feature type="transmembrane region" description="Helical" evidence="1">
    <location>
        <begin position="118"/>
        <end position="139"/>
    </location>
</feature>
<sequence>MVFGTKAQGYEFVALLPVTYAICYSLVFAKSLNIELRVFNVIFTFMQGIRFVIMPIFLVYANYYGGRSPVAPLPSSIETAIWLMIYELSILSLTIFILDYKYKKVPIETINLSKNPNYTMYIVMFILVVLGLLVFPSVIKKIGFFVPGSGGSEEDVSTFASLINFLFLAAKQIVFLLVIWFSYIKHQATQKKIYICMASIALFINIGTFTGTNRADIVITAVASLLIFKKLFPSFFKRVLLTTSIIVPFMLIVIASFRKISSISDGASKLIDYTDKMQVYLAGPYNVAIALETSSLYPESGNVSVLLYDIFRPMLGVGSLISDWPIKYSSIYFNERYFFSDHMTQIIPMIGQGNLFFGILLAPIIGVIVIMFAYFLQRKIRQTKQIEIYYILIYASARLGMMVGQNITILINDLSFSLILFLLFYFLNKHVRLRPVTY</sequence>
<evidence type="ECO:0000313" key="2">
    <source>
        <dbReference type="EMBL" id="MBC1561546.1"/>
    </source>
</evidence>
<gene>
    <name evidence="2" type="ORF">HB902_05650</name>
</gene>
<keyword evidence="1" id="KW-0472">Membrane</keyword>
<protein>
    <submittedName>
        <fullName evidence="2">Oligosaccharide repeat unit polymerase</fullName>
    </submittedName>
</protein>
<keyword evidence="1" id="KW-1133">Transmembrane helix</keyword>
<keyword evidence="1" id="KW-0812">Transmembrane</keyword>
<proteinExistence type="predicted"/>
<dbReference type="RefSeq" id="WP_185428893.1">
    <property type="nucleotide sequence ID" value="NZ_JAARRW010000002.1"/>
</dbReference>
<feature type="transmembrane region" description="Helical" evidence="1">
    <location>
        <begin position="80"/>
        <end position="98"/>
    </location>
</feature>